<evidence type="ECO:0000256" key="3">
    <source>
        <dbReference type="SAM" id="SignalP"/>
    </source>
</evidence>
<feature type="chain" id="PRO_5012563942" evidence="3">
    <location>
        <begin position="20"/>
        <end position="258"/>
    </location>
</feature>
<dbReference type="OrthoDB" id="5979752at2759"/>
<name>A0A2B4SDC6_STYPI</name>
<dbReference type="Pfam" id="PF23283">
    <property type="entry name" value="D8C_UMOD"/>
    <property type="match status" value="1"/>
</dbReference>
<protein>
    <submittedName>
        <fullName evidence="5">Pancreatic secretory granule membrane major glycoprotein GP2</fullName>
    </submittedName>
</protein>
<dbReference type="PANTHER" id="PTHR36191">
    <property type="entry name" value="ENDO/EXONUCLEASE/PHOSPHATASE DOMAIN-CONTAINING PROTEIN-RELATED"/>
    <property type="match status" value="1"/>
</dbReference>
<sequence length="258" mass="29447">MITPRFLLLQVFLSCLTAAKDNEKIDLLQDDEDFHYEQIGCFADKLNVPRPLPLLVKNYRSRPYQIDWNNINNTIRACAKEVKKAGYVYFGLQFYGECWSGPLAHLTYDEDGESTRCENGVGKRRANFVYRLVSKECKEYRVLQAPDRSIHHSYTPSAPCDIGLKPSWYRFQGRAGTAIANSCPSRFKCGTIVPGWLNGPLPSVQDGIVSRQICFHQDRNCCFTKTQARVRNCAGFYVFYLTSTPYCQLRYCGNGKIG</sequence>
<organism evidence="5 6">
    <name type="scientific">Stylophora pistillata</name>
    <name type="common">Smooth cauliflower coral</name>
    <dbReference type="NCBI Taxonomy" id="50429"/>
    <lineage>
        <taxon>Eukaryota</taxon>
        <taxon>Metazoa</taxon>
        <taxon>Cnidaria</taxon>
        <taxon>Anthozoa</taxon>
        <taxon>Hexacorallia</taxon>
        <taxon>Scleractinia</taxon>
        <taxon>Astrocoeniina</taxon>
        <taxon>Pocilloporidae</taxon>
        <taxon>Stylophora</taxon>
    </lineage>
</organism>
<evidence type="ECO:0000313" key="6">
    <source>
        <dbReference type="Proteomes" id="UP000225706"/>
    </source>
</evidence>
<gene>
    <name evidence="5" type="primary">GP2</name>
    <name evidence="5" type="ORF">AWC38_SpisGene7431</name>
</gene>
<keyword evidence="1 3" id="KW-0732">Signal</keyword>
<evidence type="ECO:0000259" key="4">
    <source>
        <dbReference type="Pfam" id="PF23283"/>
    </source>
</evidence>
<accession>A0A2B4SDC6</accession>
<keyword evidence="2" id="KW-1015">Disulfide bond</keyword>
<feature type="domain" description="UMOD/GP2/OIT3-like D8C" evidence="4">
    <location>
        <begin position="178"/>
        <end position="252"/>
    </location>
</feature>
<comment type="caution">
    <text evidence="5">The sequence shown here is derived from an EMBL/GenBank/DDBJ whole genome shotgun (WGS) entry which is preliminary data.</text>
</comment>
<keyword evidence="6" id="KW-1185">Reference proteome</keyword>
<dbReference type="EMBL" id="LSMT01000094">
    <property type="protein sequence ID" value="PFX27881.1"/>
    <property type="molecule type" value="Genomic_DNA"/>
</dbReference>
<proteinExistence type="predicted"/>
<feature type="signal peptide" evidence="3">
    <location>
        <begin position="1"/>
        <end position="19"/>
    </location>
</feature>
<dbReference type="AlphaFoldDB" id="A0A2B4SDC6"/>
<evidence type="ECO:0000256" key="1">
    <source>
        <dbReference type="ARBA" id="ARBA00022729"/>
    </source>
</evidence>
<dbReference type="InterPro" id="IPR057774">
    <property type="entry name" value="D8C_UMOD/GP2/OIT3-like"/>
</dbReference>
<evidence type="ECO:0000256" key="2">
    <source>
        <dbReference type="ARBA" id="ARBA00023157"/>
    </source>
</evidence>
<reference evidence="6" key="1">
    <citation type="journal article" date="2017" name="bioRxiv">
        <title>Comparative analysis of the genomes of Stylophora pistillata and Acropora digitifera provides evidence for extensive differences between species of corals.</title>
        <authorList>
            <person name="Voolstra C.R."/>
            <person name="Li Y."/>
            <person name="Liew Y.J."/>
            <person name="Baumgarten S."/>
            <person name="Zoccola D."/>
            <person name="Flot J.-F."/>
            <person name="Tambutte S."/>
            <person name="Allemand D."/>
            <person name="Aranda M."/>
        </authorList>
    </citation>
    <scope>NUCLEOTIDE SEQUENCE [LARGE SCALE GENOMIC DNA]</scope>
</reference>
<evidence type="ECO:0000313" key="5">
    <source>
        <dbReference type="EMBL" id="PFX27881.1"/>
    </source>
</evidence>
<dbReference type="Proteomes" id="UP000225706">
    <property type="component" value="Unassembled WGS sequence"/>
</dbReference>
<dbReference type="PANTHER" id="PTHR36191:SF4">
    <property type="entry name" value="VWFD DOMAIN-CONTAINING PROTEIN"/>
    <property type="match status" value="1"/>
</dbReference>